<evidence type="ECO:0000313" key="3">
    <source>
        <dbReference type="Proteomes" id="UP001500610"/>
    </source>
</evidence>
<proteinExistence type="predicted"/>
<feature type="compositionally biased region" description="Basic and acidic residues" evidence="1">
    <location>
        <begin position="90"/>
        <end position="103"/>
    </location>
</feature>
<evidence type="ECO:0000256" key="1">
    <source>
        <dbReference type="SAM" id="MobiDB-lite"/>
    </source>
</evidence>
<feature type="compositionally biased region" description="Low complexity" evidence="1">
    <location>
        <begin position="459"/>
        <end position="513"/>
    </location>
</feature>
<protein>
    <submittedName>
        <fullName evidence="2">Uncharacterized protein</fullName>
    </submittedName>
</protein>
<feature type="compositionally biased region" description="Polar residues" evidence="1">
    <location>
        <begin position="42"/>
        <end position="58"/>
    </location>
</feature>
<keyword evidence="3" id="KW-1185">Reference proteome</keyword>
<feature type="compositionally biased region" description="Basic and acidic residues" evidence="1">
    <location>
        <begin position="188"/>
        <end position="199"/>
    </location>
</feature>
<dbReference type="EMBL" id="BAABIV010000009">
    <property type="protein sequence ID" value="GAA4983640.1"/>
    <property type="molecule type" value="Genomic_DNA"/>
</dbReference>
<feature type="compositionally biased region" description="Polar residues" evidence="1">
    <location>
        <begin position="79"/>
        <end position="89"/>
    </location>
</feature>
<feature type="compositionally biased region" description="Basic and acidic residues" evidence="1">
    <location>
        <begin position="320"/>
        <end position="336"/>
    </location>
</feature>
<feature type="region of interest" description="Disordered" evidence="1">
    <location>
        <begin position="262"/>
        <end position="299"/>
    </location>
</feature>
<feature type="region of interest" description="Disordered" evidence="1">
    <location>
        <begin position="320"/>
        <end position="523"/>
    </location>
</feature>
<feature type="compositionally biased region" description="Basic and acidic residues" evidence="1">
    <location>
        <begin position="142"/>
        <end position="179"/>
    </location>
</feature>
<dbReference type="Proteomes" id="UP001500610">
    <property type="component" value="Unassembled WGS sequence"/>
</dbReference>
<accession>A0ABP9HZV4</accession>
<feature type="compositionally biased region" description="Basic and acidic residues" evidence="1">
    <location>
        <begin position="421"/>
        <end position="437"/>
    </location>
</feature>
<organism evidence="2 3">
    <name type="scientific">Streptomyces hyderabadensis</name>
    <dbReference type="NCBI Taxonomy" id="598549"/>
    <lineage>
        <taxon>Bacteria</taxon>
        <taxon>Bacillati</taxon>
        <taxon>Actinomycetota</taxon>
        <taxon>Actinomycetes</taxon>
        <taxon>Kitasatosporales</taxon>
        <taxon>Streptomycetaceae</taxon>
        <taxon>Streptomyces</taxon>
    </lineage>
</organism>
<feature type="compositionally biased region" description="Low complexity" evidence="1">
    <location>
        <begin position="14"/>
        <end position="32"/>
    </location>
</feature>
<sequence>MSDRLNHTQRHRPAGAAPARPRPQARQSPAMASLQAAAGNRAVTTAIQRATVTATSPEPTEEVEAGPSRTREPAAPGAGQTQGEQQQDEAAQRKQAAEDEAKALKKRAASAALERADAEAQMWQKTEVAATARDQATGAEKAAAESRDKAGAAERARAEAEGEERRWAEQVEEEEKARSEAATAVKGRVGDESAARERLSTARRTLADAQAEVKRTTEGAEAAAKELAAAEAEVKRRRERAEAAGKELAAAEAEVKRCTKEAEAAAAAHQQAEASVAARASAEDEAQKQAMKAAEAAQAAVQTWAAEVTRAKERVVALEGKVKQRQGEAEAEEGRQRNAQTVVQGWAEAVASAGKAVADAQEALEERTGEFTAATQAREAAEQELEERQNAKASAEQQVTQAAAERTAQEKAKAVALQEAAKSEAEASDHRRAEQTARAEAAAAARERQRATKAETAAREAAAAATKRAGEAAGQTGQTGQSEQTGQTGQTGRTGKTGQTGQTEQAEQTAEQTAEQEKPGRLKRFRKAFGFTNLKKMGDPGDTLILRGTAPSGTAAKAAATDAHKSPAFGTPGQQMAESSHNFALTSLALTNDLRGLASAMGTKKDAQGSAAHQADKDKKGKSAGALTNTAMLAGDGMKVGGAAATNSGIVEGVAAAGEGVGVTTGLFSVGIGARETRAIYLTSHKRDALVKHALKDVNAVRTRTLQLVLNRLGEVNAELVEKAAAESGSQAEPTAEEQTSLAASRAEMGRLREELREHLASAQQYAIHKQNNKLIKRAVNLGGNVIRTAGGILVVVALAGSLATPVAPAVGAAGAVTLGGLAVYKGGKGGYKRAESVRHPNRWRRTTLAQGDTEFTEAGEEKQGSRWRAALESVKVTKAVDQGERQLMAQEIYALAAGPAVPVGRNVPDDIRREARGLLLDLKCDPARRHENAQEWSDSLNDPEQQEDWEKYIAKQLASS</sequence>
<reference evidence="3" key="1">
    <citation type="journal article" date="2019" name="Int. J. Syst. Evol. Microbiol.">
        <title>The Global Catalogue of Microorganisms (GCM) 10K type strain sequencing project: providing services to taxonomists for standard genome sequencing and annotation.</title>
        <authorList>
            <consortium name="The Broad Institute Genomics Platform"/>
            <consortium name="The Broad Institute Genome Sequencing Center for Infectious Disease"/>
            <person name="Wu L."/>
            <person name="Ma J."/>
        </authorList>
    </citation>
    <scope>NUCLEOTIDE SEQUENCE [LARGE SCALE GENOMIC DNA]</scope>
    <source>
        <strain evidence="3">JCM 17657</strain>
    </source>
</reference>
<feature type="compositionally biased region" description="Basic and acidic residues" evidence="1">
    <location>
        <begin position="445"/>
        <end position="458"/>
    </location>
</feature>
<feature type="compositionally biased region" description="Low complexity" evidence="1">
    <location>
        <begin position="288"/>
        <end position="299"/>
    </location>
</feature>
<evidence type="ECO:0000313" key="2">
    <source>
        <dbReference type="EMBL" id="GAA4983640.1"/>
    </source>
</evidence>
<comment type="caution">
    <text evidence="2">The sequence shown here is derived from an EMBL/GenBank/DDBJ whole genome shotgun (WGS) entry which is preliminary data.</text>
</comment>
<feature type="compositionally biased region" description="Low complexity" evidence="1">
    <location>
        <begin position="264"/>
        <end position="280"/>
    </location>
</feature>
<name>A0ABP9HZV4_9ACTN</name>
<feature type="compositionally biased region" description="Low complexity" evidence="1">
    <location>
        <begin position="347"/>
        <end position="360"/>
    </location>
</feature>
<gene>
    <name evidence="2" type="ORF">GCM10023257_23170</name>
</gene>
<feature type="region of interest" description="Disordered" evidence="1">
    <location>
        <begin position="601"/>
        <end position="623"/>
    </location>
</feature>
<feature type="region of interest" description="Disordered" evidence="1">
    <location>
        <begin position="1"/>
        <end position="199"/>
    </location>
</feature>